<dbReference type="InterPro" id="IPR049953">
    <property type="entry name" value="Antiphage_assoc"/>
</dbReference>
<proteinExistence type="predicted"/>
<organism evidence="2 3">
    <name type="scientific">Salinicola acroporae</name>
    <dbReference type="NCBI Taxonomy" id="1541440"/>
    <lineage>
        <taxon>Bacteria</taxon>
        <taxon>Pseudomonadati</taxon>
        <taxon>Pseudomonadota</taxon>
        <taxon>Gammaproteobacteria</taxon>
        <taxon>Oceanospirillales</taxon>
        <taxon>Halomonadaceae</taxon>
        <taxon>Salinicola</taxon>
    </lineage>
</organism>
<protein>
    <submittedName>
        <fullName evidence="2">DNA methylase</fullName>
    </submittedName>
</protein>
<dbReference type="InterPro" id="IPR009537">
    <property type="entry name" value="DUF1156"/>
</dbReference>
<dbReference type="Proteomes" id="UP001162135">
    <property type="component" value="Unassembled WGS sequence"/>
</dbReference>
<dbReference type="Pfam" id="PF06634">
    <property type="entry name" value="DUF1156"/>
    <property type="match status" value="1"/>
</dbReference>
<dbReference type="GO" id="GO:0008168">
    <property type="term" value="F:methyltransferase activity"/>
    <property type="evidence" value="ECO:0007669"/>
    <property type="project" value="UniProtKB-KW"/>
</dbReference>
<evidence type="ECO:0000313" key="2">
    <source>
        <dbReference type="EMBL" id="MDH4571703.1"/>
    </source>
</evidence>
<keyword evidence="2" id="KW-0808">Transferase</keyword>
<evidence type="ECO:0000259" key="1">
    <source>
        <dbReference type="Pfam" id="PF06634"/>
    </source>
</evidence>
<keyword evidence="3" id="KW-1185">Reference proteome</keyword>
<dbReference type="GO" id="GO:0032259">
    <property type="term" value="P:methylation"/>
    <property type="evidence" value="ECO:0007669"/>
    <property type="project" value="UniProtKB-KW"/>
</dbReference>
<gene>
    <name evidence="2" type="ORF">CUR86_03955</name>
</gene>
<evidence type="ECO:0000313" key="3">
    <source>
        <dbReference type="Proteomes" id="UP001162135"/>
    </source>
</evidence>
<dbReference type="SUPFAM" id="SSF53335">
    <property type="entry name" value="S-adenosyl-L-methionine-dependent methyltransferases"/>
    <property type="match status" value="2"/>
</dbReference>
<accession>A0ABT6I204</accession>
<sequence length="1014" mass="114369">MEVVAETKTKALTAFALENAPALIETVFPAQKVSFEAQSERKAVAAQTLTGLGSYWKGRKPLILVRAIVLGSLLPKTGDSEKDLEIFEKLMAFDDHGLARRAFVQNDLKPKHIASRISLSNPWDYFTLTGRDELSADDRLLNLECPFDAEEEGISLRWDRDTSDEAKLQLIERALGTFSTYEEKASFCKRPEEVDQTWLYAPVWPAVNDHYAQWGIKVESLPELVEQMGMLRFGRRPRVGDTFSGGGSIPFEAARTGCDAYASDLNPIACMLTWGAFNIVGKDSKARSEIEEEYRRVARTVQSAVDELSIEKDEKGNRAKAFLYCLETRCPESGWLVPMSPSWVISKNDNVIAKLVPNHNEKRFEIRIKNGATTKEMREASLGTVRGGELQYELDGKSYRISIRTLRGEYRTPEGSTGNRLRKWGKEDFIAKPDDVYQERLYAIHWILKGTENDGRPKTYFAAPTDADLERERHVHQIVEQNLPTWQKEGLVPNMAIEPGDKTDEPIRTRGWSHWHHLFNPRQLLLYAELMKHISPTLALRLCQVINTSARLTRWTVGDGPGRSGGTKQVFDNQALNVLFNYGCRASVYLLDSLYADVRGSVLPTHASFSQECVPASQISQDCDIFITDPPYADAINYHEITEFFIAWLRMNPPKPFDDWVWDSRRTLAIKGSDDDFRRGMVDAYRAMAEHMPENGMQCVMFTHQDTGVWADMVSIFWAAGLQVVAAWYIATETTSELKKGGYVQGTVILMLRKRPEGDRAGFKQSILPAVRAEVQRQIESMMHLNEEIKDKHGEPVFNDSDLQMAGYAAALKVLTAYTTIGGEDVTSFALRPRNKGEVTVVDEIVQQAAEAANSLLVPEGLGAETWARLSGIQRFYLRMMDMETTGASKLDNYQNFAKAFRVQDYARVMGDMKANAARLKRVTEFTSRELTDGTEIGPTWLGHLIIGLQQLLAEIEPQAVIQQFQQDMPDFMEVRPLLIDMLGLMERKAPEATVREAAEVLGARLKNLRALGQ</sequence>
<keyword evidence="2" id="KW-0489">Methyltransferase</keyword>
<name>A0ABT6I204_9GAMM</name>
<reference evidence="2" key="1">
    <citation type="journal article" date="2015" name="Antonie Van Leeuwenhoek">
        <title>Comparative 16S rRNA signatures and multilocus sequence analysis for the genus Salinicola and description of Salinicola acroporae sp. nov., isolated from coral Acropora digitifera.</title>
        <authorList>
            <person name="Lepcha R.T."/>
            <person name="Poddar A."/>
            <person name="Schumann P."/>
            <person name="Das S.K."/>
        </authorList>
    </citation>
    <scope>NUCLEOTIDE SEQUENCE</scope>
    <source>
        <strain evidence="2">S4-41</strain>
    </source>
</reference>
<reference evidence="2" key="2">
    <citation type="submission" date="2017-11" db="EMBL/GenBank/DDBJ databases">
        <authorList>
            <person name="Das S.K."/>
        </authorList>
    </citation>
    <scope>NUCLEOTIDE SEQUENCE</scope>
    <source>
        <strain evidence="2">S4-41</strain>
    </source>
</reference>
<dbReference type="InterPro" id="IPR029063">
    <property type="entry name" value="SAM-dependent_MTases_sf"/>
</dbReference>
<feature type="domain" description="DUF1156" evidence="1">
    <location>
        <begin position="27"/>
        <end position="89"/>
    </location>
</feature>
<dbReference type="NCBIfam" id="NF042963">
    <property type="entry name" value="DUF1156_antiphage"/>
    <property type="match status" value="1"/>
</dbReference>
<dbReference type="EMBL" id="PGFS01000001">
    <property type="protein sequence ID" value="MDH4571703.1"/>
    <property type="molecule type" value="Genomic_DNA"/>
</dbReference>
<comment type="caution">
    <text evidence="2">The sequence shown here is derived from an EMBL/GenBank/DDBJ whole genome shotgun (WGS) entry which is preliminary data.</text>
</comment>